<feature type="coiled-coil region" evidence="1">
    <location>
        <begin position="82"/>
        <end position="109"/>
    </location>
</feature>
<keyword evidence="1" id="KW-0175">Coiled coil</keyword>
<dbReference type="EMBL" id="CAJVCH010556631">
    <property type="protein sequence ID" value="CAG7830581.1"/>
    <property type="molecule type" value="Genomic_DNA"/>
</dbReference>
<accession>A0A8J2Q268</accession>
<dbReference type="AlphaFoldDB" id="A0A8J2Q268"/>
<feature type="region of interest" description="Disordered" evidence="2">
    <location>
        <begin position="1"/>
        <end position="33"/>
    </location>
</feature>
<gene>
    <name evidence="3" type="ORF">AFUS01_LOCUS40378</name>
</gene>
<protein>
    <submittedName>
        <fullName evidence="3">Uncharacterized protein</fullName>
    </submittedName>
</protein>
<dbReference type="Proteomes" id="UP000708208">
    <property type="component" value="Unassembled WGS sequence"/>
</dbReference>
<reference evidence="3" key="1">
    <citation type="submission" date="2021-06" db="EMBL/GenBank/DDBJ databases">
        <authorList>
            <person name="Hodson N. C."/>
            <person name="Mongue J. A."/>
            <person name="Jaron S. K."/>
        </authorList>
    </citation>
    <scope>NUCLEOTIDE SEQUENCE</scope>
</reference>
<name>A0A8J2Q268_9HEXA</name>
<feature type="region of interest" description="Disordered" evidence="2">
    <location>
        <begin position="109"/>
        <end position="142"/>
    </location>
</feature>
<comment type="caution">
    <text evidence="3">The sequence shown here is derived from an EMBL/GenBank/DDBJ whole genome shotgun (WGS) entry which is preliminary data.</text>
</comment>
<organism evidence="3 4">
    <name type="scientific">Allacma fusca</name>
    <dbReference type="NCBI Taxonomy" id="39272"/>
    <lineage>
        <taxon>Eukaryota</taxon>
        <taxon>Metazoa</taxon>
        <taxon>Ecdysozoa</taxon>
        <taxon>Arthropoda</taxon>
        <taxon>Hexapoda</taxon>
        <taxon>Collembola</taxon>
        <taxon>Symphypleona</taxon>
        <taxon>Sminthuridae</taxon>
        <taxon>Allacma</taxon>
    </lineage>
</organism>
<sequence length="346" mass="37681">MVFYKTKNPNMAAPDPFKGQDPDKSIPGLPKPDPEKLNVYFSAPSNCQFYFGVDAKKNKETSGNLSELELLQGTCSALSSKVTLLETTNAQLLRKLLSLEERLGALEGESERCGPRKGPKVMRRGDSIHSGENNNESMETSSDVSTITGDVIFLEEPPPERPVIRTATPSPALSAGGLTPFKIVAKPGNQVNGVTALAMSKTYPGRLSCVFEIVNWVQSPLMDPQSAVGSGVLESIPQQIDIAKAFGIWDNGSKLSVALSYRIGHVRLAFYVYIDDSQSYFQIGFVPCHEPSPQLVEVLERRETWVDVKMGSPRDDKLSSAFGNIRLTGTLSTGKKTLLEIGISKI</sequence>
<proteinExistence type="predicted"/>
<keyword evidence="4" id="KW-1185">Reference proteome</keyword>
<evidence type="ECO:0000256" key="1">
    <source>
        <dbReference type="SAM" id="Coils"/>
    </source>
</evidence>
<evidence type="ECO:0000256" key="2">
    <source>
        <dbReference type="SAM" id="MobiDB-lite"/>
    </source>
</evidence>
<feature type="compositionally biased region" description="Polar residues" evidence="2">
    <location>
        <begin position="130"/>
        <end position="142"/>
    </location>
</feature>
<evidence type="ECO:0000313" key="3">
    <source>
        <dbReference type="EMBL" id="CAG7830581.1"/>
    </source>
</evidence>
<evidence type="ECO:0000313" key="4">
    <source>
        <dbReference type="Proteomes" id="UP000708208"/>
    </source>
</evidence>